<evidence type="ECO:0000256" key="2">
    <source>
        <dbReference type="SAM" id="Phobius"/>
    </source>
</evidence>
<feature type="compositionally biased region" description="Polar residues" evidence="1">
    <location>
        <begin position="17"/>
        <end position="28"/>
    </location>
</feature>
<keyword evidence="2" id="KW-0812">Transmembrane</keyword>
<accession>A0ABN1L282</accession>
<keyword evidence="2" id="KW-1133">Transmembrane helix</keyword>
<feature type="transmembrane region" description="Helical" evidence="2">
    <location>
        <begin position="71"/>
        <end position="91"/>
    </location>
</feature>
<organism evidence="3 4">
    <name type="scientific">Colwellia asteriadis</name>
    <dbReference type="NCBI Taxonomy" id="517723"/>
    <lineage>
        <taxon>Bacteria</taxon>
        <taxon>Pseudomonadati</taxon>
        <taxon>Pseudomonadota</taxon>
        <taxon>Gammaproteobacteria</taxon>
        <taxon>Alteromonadales</taxon>
        <taxon>Colwelliaceae</taxon>
        <taxon>Colwellia</taxon>
    </lineage>
</organism>
<gene>
    <name evidence="3" type="ORF">GCM10009111_01230</name>
</gene>
<proteinExistence type="predicted"/>
<sequence length="214" mass="25042">MNNEQPPKKQNQHHNDSPQTNADDFDASTSPMLDEQWLSLTQDWQEQSFEKTDMNALVKQTKRRTYWAKSLLVLDVISTLFIFAMFVYGYFNDVWSTATQVFLLGSGIGSSIYVYYEFKIRLNTWQKNCGSPEKALENAIASCQSSISYIKLIKYSFWAMLPIMNYYFYIASQEFEKSPWPPFIVVNSLIVIIWLVTHVFHKKRLKELSLLTKL</sequence>
<feature type="transmembrane region" description="Helical" evidence="2">
    <location>
        <begin position="97"/>
        <end position="116"/>
    </location>
</feature>
<evidence type="ECO:0000313" key="4">
    <source>
        <dbReference type="Proteomes" id="UP001500021"/>
    </source>
</evidence>
<dbReference type="EMBL" id="BAAAFA010000001">
    <property type="protein sequence ID" value="GAA0810402.1"/>
    <property type="molecule type" value="Genomic_DNA"/>
</dbReference>
<comment type="caution">
    <text evidence="3">The sequence shown here is derived from an EMBL/GenBank/DDBJ whole genome shotgun (WGS) entry which is preliminary data.</text>
</comment>
<keyword evidence="2" id="KW-0472">Membrane</keyword>
<name>A0ABN1L282_9GAMM</name>
<keyword evidence="4" id="KW-1185">Reference proteome</keyword>
<protein>
    <recommendedName>
        <fullName evidence="5">RDD domain-containing protein</fullName>
    </recommendedName>
</protein>
<evidence type="ECO:0000313" key="3">
    <source>
        <dbReference type="EMBL" id="GAA0810402.1"/>
    </source>
</evidence>
<reference evidence="3 4" key="1">
    <citation type="journal article" date="2019" name="Int. J. Syst. Evol. Microbiol.">
        <title>The Global Catalogue of Microorganisms (GCM) 10K type strain sequencing project: providing services to taxonomists for standard genome sequencing and annotation.</title>
        <authorList>
            <consortium name="The Broad Institute Genomics Platform"/>
            <consortium name="The Broad Institute Genome Sequencing Center for Infectious Disease"/>
            <person name="Wu L."/>
            <person name="Ma J."/>
        </authorList>
    </citation>
    <scope>NUCLEOTIDE SEQUENCE [LARGE SCALE GENOMIC DNA]</scope>
    <source>
        <strain evidence="3 4">JCM 15608</strain>
    </source>
</reference>
<feature type="region of interest" description="Disordered" evidence="1">
    <location>
        <begin position="1"/>
        <end position="28"/>
    </location>
</feature>
<dbReference type="Proteomes" id="UP001500021">
    <property type="component" value="Unassembled WGS sequence"/>
</dbReference>
<evidence type="ECO:0008006" key="5">
    <source>
        <dbReference type="Google" id="ProtNLM"/>
    </source>
</evidence>
<dbReference type="RefSeq" id="WP_343813701.1">
    <property type="nucleotide sequence ID" value="NZ_BAAAFA010000001.1"/>
</dbReference>
<feature type="transmembrane region" description="Helical" evidence="2">
    <location>
        <begin position="152"/>
        <end position="170"/>
    </location>
</feature>
<evidence type="ECO:0000256" key="1">
    <source>
        <dbReference type="SAM" id="MobiDB-lite"/>
    </source>
</evidence>
<feature type="transmembrane region" description="Helical" evidence="2">
    <location>
        <begin position="182"/>
        <end position="200"/>
    </location>
</feature>